<dbReference type="Proteomes" id="UP001143856">
    <property type="component" value="Unassembled WGS sequence"/>
</dbReference>
<evidence type="ECO:0000313" key="1">
    <source>
        <dbReference type="EMBL" id="KAJ2985594.1"/>
    </source>
</evidence>
<protein>
    <submittedName>
        <fullName evidence="1">Uncharacterized protein</fullName>
    </submittedName>
</protein>
<accession>A0ACC1P315</accession>
<organism evidence="1 2">
    <name type="scientific">Xylaria curta</name>
    <dbReference type="NCBI Taxonomy" id="42375"/>
    <lineage>
        <taxon>Eukaryota</taxon>
        <taxon>Fungi</taxon>
        <taxon>Dikarya</taxon>
        <taxon>Ascomycota</taxon>
        <taxon>Pezizomycotina</taxon>
        <taxon>Sordariomycetes</taxon>
        <taxon>Xylariomycetidae</taxon>
        <taxon>Xylariales</taxon>
        <taxon>Xylariaceae</taxon>
        <taxon>Xylaria</taxon>
    </lineage>
</organism>
<dbReference type="EMBL" id="JAPDGR010001078">
    <property type="protein sequence ID" value="KAJ2985594.1"/>
    <property type="molecule type" value="Genomic_DNA"/>
</dbReference>
<gene>
    <name evidence="1" type="ORF">NUW58_g5445</name>
</gene>
<proteinExistence type="predicted"/>
<sequence length="123" mass="13956">MSSLIADKYMMTASSNEKTPFKTGTRDGTGRRMFTHDGRLQENTNPSNSADKSKANATSSFVMTGSSNEKTWAKTGTRDEYGQRMFTYDGKLREHAQRSEWEDGPRPIEDSALMARFTRTTRR</sequence>
<reference evidence="1" key="1">
    <citation type="submission" date="2022-10" db="EMBL/GenBank/DDBJ databases">
        <title>Genome Sequence of Xylaria curta.</title>
        <authorList>
            <person name="Buettner E."/>
        </authorList>
    </citation>
    <scope>NUCLEOTIDE SEQUENCE</scope>
    <source>
        <strain evidence="1">Babe10</strain>
    </source>
</reference>
<name>A0ACC1P315_9PEZI</name>
<evidence type="ECO:0000313" key="2">
    <source>
        <dbReference type="Proteomes" id="UP001143856"/>
    </source>
</evidence>
<comment type="caution">
    <text evidence="1">The sequence shown here is derived from an EMBL/GenBank/DDBJ whole genome shotgun (WGS) entry which is preliminary data.</text>
</comment>
<keyword evidence="2" id="KW-1185">Reference proteome</keyword>